<accession>A0A0E9XKR1</accession>
<sequence length="62" mass="6191">MIWKILLSCTCCPCCPDPDACIAVAATDSSGSGLRPALFVLLPLLTSSAAIQAASGSTAYSG</sequence>
<proteinExistence type="predicted"/>
<dbReference type="EMBL" id="GBXM01006157">
    <property type="protein sequence ID" value="JAI02421.1"/>
    <property type="molecule type" value="Transcribed_RNA"/>
</dbReference>
<evidence type="ECO:0000313" key="1">
    <source>
        <dbReference type="EMBL" id="JAI02421.1"/>
    </source>
</evidence>
<protein>
    <submittedName>
        <fullName evidence="1">Uncharacterized protein</fullName>
    </submittedName>
</protein>
<reference evidence="1" key="2">
    <citation type="journal article" date="2015" name="Fish Shellfish Immunol.">
        <title>Early steps in the European eel (Anguilla anguilla)-Vibrio vulnificus interaction in the gills: Role of the RtxA13 toxin.</title>
        <authorList>
            <person name="Callol A."/>
            <person name="Pajuelo D."/>
            <person name="Ebbesson L."/>
            <person name="Teles M."/>
            <person name="MacKenzie S."/>
            <person name="Amaro C."/>
        </authorList>
    </citation>
    <scope>NUCLEOTIDE SEQUENCE</scope>
</reference>
<dbReference type="AlphaFoldDB" id="A0A0E9XKR1"/>
<organism evidence="1">
    <name type="scientific">Anguilla anguilla</name>
    <name type="common">European freshwater eel</name>
    <name type="synonym">Muraena anguilla</name>
    <dbReference type="NCBI Taxonomy" id="7936"/>
    <lineage>
        <taxon>Eukaryota</taxon>
        <taxon>Metazoa</taxon>
        <taxon>Chordata</taxon>
        <taxon>Craniata</taxon>
        <taxon>Vertebrata</taxon>
        <taxon>Euteleostomi</taxon>
        <taxon>Actinopterygii</taxon>
        <taxon>Neopterygii</taxon>
        <taxon>Teleostei</taxon>
        <taxon>Anguilliformes</taxon>
        <taxon>Anguillidae</taxon>
        <taxon>Anguilla</taxon>
    </lineage>
</organism>
<name>A0A0E9XKR1_ANGAN</name>
<reference evidence="1" key="1">
    <citation type="submission" date="2014-11" db="EMBL/GenBank/DDBJ databases">
        <authorList>
            <person name="Amaro Gonzalez C."/>
        </authorList>
    </citation>
    <scope>NUCLEOTIDE SEQUENCE</scope>
</reference>